<dbReference type="Pfam" id="PF03401">
    <property type="entry name" value="TctC"/>
    <property type="match status" value="1"/>
</dbReference>
<evidence type="ECO:0000256" key="2">
    <source>
        <dbReference type="SAM" id="SignalP"/>
    </source>
</evidence>
<gene>
    <name evidence="3" type="ORF">J5Y10_06305</name>
</gene>
<evidence type="ECO:0000256" key="1">
    <source>
        <dbReference type="ARBA" id="ARBA00006987"/>
    </source>
</evidence>
<reference evidence="3" key="1">
    <citation type="submission" date="2021-03" db="EMBL/GenBank/DDBJ databases">
        <authorList>
            <person name="So Y."/>
        </authorList>
    </citation>
    <scope>NUCLEOTIDE SEQUENCE</scope>
    <source>
        <strain evidence="3">SG15</strain>
    </source>
</reference>
<evidence type="ECO:0000313" key="3">
    <source>
        <dbReference type="EMBL" id="MBP0492388.1"/>
    </source>
</evidence>
<dbReference type="AlphaFoldDB" id="A0A940S6V0"/>
<protein>
    <submittedName>
        <fullName evidence="3">Tripartite tricarboxylate transporter substrate binding protein</fullName>
    </submittedName>
</protein>
<dbReference type="Proteomes" id="UP000677537">
    <property type="component" value="Unassembled WGS sequence"/>
</dbReference>
<dbReference type="CDD" id="cd13578">
    <property type="entry name" value="PBP2_Bug27"/>
    <property type="match status" value="1"/>
</dbReference>
<dbReference type="Gene3D" id="3.40.190.10">
    <property type="entry name" value="Periplasmic binding protein-like II"/>
    <property type="match status" value="1"/>
</dbReference>
<keyword evidence="2" id="KW-0732">Signal</keyword>
<dbReference type="EMBL" id="JAGIZA010000003">
    <property type="protein sequence ID" value="MBP0492388.1"/>
    <property type="molecule type" value="Genomic_DNA"/>
</dbReference>
<dbReference type="PANTHER" id="PTHR42928">
    <property type="entry name" value="TRICARBOXYLATE-BINDING PROTEIN"/>
    <property type="match status" value="1"/>
</dbReference>
<dbReference type="PROSITE" id="PS51318">
    <property type="entry name" value="TAT"/>
    <property type="match status" value="1"/>
</dbReference>
<dbReference type="InterPro" id="IPR006311">
    <property type="entry name" value="TAT_signal"/>
</dbReference>
<sequence length="335" mass="34205">MWRDRPPGRRAALRALAAAALATGPLAAGVRPAAAQAYPARPIRLIVTFPPGGSSDVIGRILAPRIEARLGQPLVIDNRPGAGGNIGMDIVAKAAPDGYTLGIGAAGALSVNPSLYPNMPYDTLRDLAPVTMLAGIPFVLVANPRIGVKTLPELVALAKSRPGVLTVAHGGNGTAMHLSAELFNQMAGLRIETIPFRGSAPAMTAAVSGDTDLAVVDLASVSGLTAGGQLVVLGVTTPARVSSLREAPTIAEAGLPGYESVGWFGLVAPARTPAAAVEALNAAFTAVLREPEIRARLESIGTVAQPGTAEDFASFIRSETAKWAGVIRAAGTKVE</sequence>
<dbReference type="InterPro" id="IPR005064">
    <property type="entry name" value="BUG"/>
</dbReference>
<dbReference type="SUPFAM" id="SSF53850">
    <property type="entry name" value="Periplasmic binding protein-like II"/>
    <property type="match status" value="1"/>
</dbReference>
<accession>A0A940S6V0</accession>
<organism evidence="3 4">
    <name type="scientific">Roseomonas indoligenes</name>
    <dbReference type="NCBI Taxonomy" id="2820811"/>
    <lineage>
        <taxon>Bacteria</taxon>
        <taxon>Pseudomonadati</taxon>
        <taxon>Pseudomonadota</taxon>
        <taxon>Alphaproteobacteria</taxon>
        <taxon>Acetobacterales</taxon>
        <taxon>Roseomonadaceae</taxon>
        <taxon>Roseomonas</taxon>
    </lineage>
</organism>
<dbReference type="Gene3D" id="3.40.190.150">
    <property type="entry name" value="Bordetella uptake gene, domain 1"/>
    <property type="match status" value="1"/>
</dbReference>
<proteinExistence type="inferred from homology"/>
<comment type="similarity">
    <text evidence="1">Belongs to the UPF0065 (bug) family.</text>
</comment>
<dbReference type="PIRSF" id="PIRSF017082">
    <property type="entry name" value="YflP"/>
    <property type="match status" value="1"/>
</dbReference>
<name>A0A940S6V0_9PROT</name>
<keyword evidence="4" id="KW-1185">Reference proteome</keyword>
<evidence type="ECO:0000313" key="4">
    <source>
        <dbReference type="Proteomes" id="UP000677537"/>
    </source>
</evidence>
<comment type="caution">
    <text evidence="3">The sequence shown here is derived from an EMBL/GenBank/DDBJ whole genome shotgun (WGS) entry which is preliminary data.</text>
</comment>
<dbReference type="RefSeq" id="WP_209371922.1">
    <property type="nucleotide sequence ID" value="NZ_JAGIZA010000003.1"/>
</dbReference>
<feature type="signal peptide" evidence="2">
    <location>
        <begin position="1"/>
        <end position="27"/>
    </location>
</feature>
<dbReference type="PANTHER" id="PTHR42928:SF5">
    <property type="entry name" value="BLR1237 PROTEIN"/>
    <property type="match status" value="1"/>
</dbReference>
<feature type="chain" id="PRO_5037093480" evidence="2">
    <location>
        <begin position="28"/>
        <end position="335"/>
    </location>
</feature>
<dbReference type="InterPro" id="IPR042100">
    <property type="entry name" value="Bug_dom1"/>
</dbReference>